<dbReference type="GO" id="GO:0000225">
    <property type="term" value="F:N-acetylglucosaminylphosphatidylinositol deacetylase activity"/>
    <property type="evidence" value="ECO:0007669"/>
    <property type="project" value="UniProtKB-EC"/>
</dbReference>
<dbReference type="InterPro" id="IPR024078">
    <property type="entry name" value="LmbE-like_dom_sf"/>
</dbReference>
<reference evidence="3 4" key="1">
    <citation type="submission" date="2008-07" db="EMBL/GenBank/DDBJ databases">
        <authorList>
            <person name="El-Sayed N."/>
            <person name="Caler E."/>
            <person name="Inman J."/>
            <person name="Amedeo P."/>
            <person name="Hass B."/>
            <person name="Wortman J."/>
        </authorList>
    </citation>
    <scope>NUCLEOTIDE SEQUENCE [LARGE SCALE GENOMIC DNA]</scope>
    <source>
        <strain evidence="4">ATCC 50983 / TXsc</strain>
    </source>
</reference>
<dbReference type="Gene3D" id="3.40.50.10320">
    <property type="entry name" value="LmbE-like"/>
    <property type="match status" value="1"/>
</dbReference>
<evidence type="ECO:0000256" key="1">
    <source>
        <dbReference type="ARBA" id="ARBA00006066"/>
    </source>
</evidence>
<evidence type="ECO:0000313" key="3">
    <source>
        <dbReference type="EMBL" id="EER06566.1"/>
    </source>
</evidence>
<dbReference type="GO" id="GO:0005783">
    <property type="term" value="C:endoplasmic reticulum"/>
    <property type="evidence" value="ECO:0007669"/>
    <property type="project" value="TreeGrafter"/>
</dbReference>
<dbReference type="Pfam" id="PF02585">
    <property type="entry name" value="PIG-L"/>
    <property type="match status" value="1"/>
</dbReference>
<comment type="similarity">
    <text evidence="1">Belongs to the PIGL family.</text>
</comment>
<dbReference type="OrthoDB" id="440160at2759"/>
<accession>C5L9M6</accession>
<dbReference type="SUPFAM" id="SSF102588">
    <property type="entry name" value="LmbE-like"/>
    <property type="match status" value="1"/>
</dbReference>
<dbReference type="InterPro" id="IPR003737">
    <property type="entry name" value="GlcNAc_PI_deacetylase-related"/>
</dbReference>
<dbReference type="EC" id="3.5.1.89" evidence="2"/>
<dbReference type="InParanoid" id="C5L9M6"/>
<protein>
    <recommendedName>
        <fullName evidence="2">N-acetylglucosaminylphosphatidylinositol deacetylase</fullName>
        <ecNumber evidence="2">3.5.1.89</ecNumber>
    </recommendedName>
</protein>
<dbReference type="PANTHER" id="PTHR12993:SF11">
    <property type="entry name" value="N-ACETYLGLUCOSAMINYL-PHOSPHATIDYLINOSITOL DE-N-ACETYLASE"/>
    <property type="match status" value="1"/>
</dbReference>
<sequence length="80" mass="9378">MFFLPIIKWLKKLKIRVTIVCCTTGNYDGLGDTRRIEFEKVCEFLGARSVMIEDQRLQDGWEMWDAGATAEVRDKMCTIW</sequence>
<evidence type="ECO:0000313" key="4">
    <source>
        <dbReference type="Proteomes" id="UP000007800"/>
    </source>
</evidence>
<organism evidence="4">
    <name type="scientific">Perkinsus marinus (strain ATCC 50983 / TXsc)</name>
    <dbReference type="NCBI Taxonomy" id="423536"/>
    <lineage>
        <taxon>Eukaryota</taxon>
        <taxon>Sar</taxon>
        <taxon>Alveolata</taxon>
        <taxon>Perkinsozoa</taxon>
        <taxon>Perkinsea</taxon>
        <taxon>Perkinsida</taxon>
        <taxon>Perkinsidae</taxon>
        <taxon>Perkinsus</taxon>
    </lineage>
</organism>
<dbReference type="PANTHER" id="PTHR12993">
    <property type="entry name" value="N-ACETYLGLUCOSAMINYL-PHOSPHATIDYLINOSITOL DE-N-ACETYLASE-RELATED"/>
    <property type="match status" value="1"/>
</dbReference>
<evidence type="ECO:0000256" key="2">
    <source>
        <dbReference type="ARBA" id="ARBA00012176"/>
    </source>
</evidence>
<dbReference type="Proteomes" id="UP000007800">
    <property type="component" value="Unassembled WGS sequence"/>
</dbReference>
<dbReference type="EMBL" id="GG680554">
    <property type="protein sequence ID" value="EER06566.1"/>
    <property type="molecule type" value="Genomic_DNA"/>
</dbReference>
<dbReference type="RefSeq" id="XP_002774750.1">
    <property type="nucleotide sequence ID" value="XM_002774704.1"/>
</dbReference>
<proteinExistence type="inferred from homology"/>
<gene>
    <name evidence="3" type="ORF">Pmar_PMAR007986</name>
</gene>
<name>C5L9M6_PERM5</name>
<keyword evidence="4" id="KW-1185">Reference proteome</keyword>
<dbReference type="AlphaFoldDB" id="C5L9M6"/>
<dbReference type="GeneID" id="9055723"/>